<evidence type="ECO:0000256" key="1">
    <source>
        <dbReference type="ARBA" id="ARBA00022649"/>
    </source>
</evidence>
<dbReference type="EMBL" id="LAZR01002844">
    <property type="protein sequence ID" value="KKN24934.1"/>
    <property type="molecule type" value="Genomic_DNA"/>
</dbReference>
<evidence type="ECO:0000256" key="5">
    <source>
        <dbReference type="ARBA" id="ARBA00022723"/>
    </source>
</evidence>
<dbReference type="InterPro" id="IPR043519">
    <property type="entry name" value="NT_sf"/>
</dbReference>
<dbReference type="GO" id="GO:0046872">
    <property type="term" value="F:metal ion binding"/>
    <property type="evidence" value="ECO:0007669"/>
    <property type="project" value="UniProtKB-KW"/>
</dbReference>
<evidence type="ECO:0000256" key="8">
    <source>
        <dbReference type="ARBA" id="ARBA00022884"/>
    </source>
</evidence>
<dbReference type="InterPro" id="IPR002646">
    <property type="entry name" value="PolA_pol_head_dom"/>
</dbReference>
<evidence type="ECO:0000313" key="11">
    <source>
        <dbReference type="EMBL" id="KKN24934.1"/>
    </source>
</evidence>
<name>A0A0F9P4D9_9ZZZZ</name>
<dbReference type="Gene3D" id="1.10.3090.10">
    <property type="entry name" value="cca-adding enzyme, domain 2"/>
    <property type="match status" value="1"/>
</dbReference>
<dbReference type="SUPFAM" id="SSF81891">
    <property type="entry name" value="Poly A polymerase C-terminal region-like"/>
    <property type="match status" value="1"/>
</dbReference>
<dbReference type="Pfam" id="PF01743">
    <property type="entry name" value="PolyA_pol"/>
    <property type="match status" value="1"/>
</dbReference>
<sequence>METKQLSIDELDRRAFGVVQGVQRLPLAEIQIRYQADYDDALDYVAQHPEDYEEALDTEPVQVQLERGVYWLQDGHHRYVTAQVRGDRDILVDLTIRDNPVVALTRRAQQETACSDRRAVVQTRQEDPANDSTGNQKSTSTSTTGSLRGADGRRDRRRPRGPGGDPPDERSESRDDSAGGGSGGTGPVAYRVDVDSRATRKDLKKIPHAVATVVATKMRAFVNNPRPPGVEKVKDARYLYRIHIKDKYRLIYSIFDDDLLVEIQHIRLKGKRTYDNLRDPVPPSQRLSSHRDRDAGPQELELERLFAQLLPGTKFANKVFAVGGYVRDQLQEREPADLDVAVEMPYGAQRLAGFLVEQFGDAVTDPEPLTYDYPIWFMRFVKDVEYQGDVYATVGAELDLTDTQTVDRLGDEPTTRFGPVQEDVQRRDFTVNMLYKDLTSGEILDPTGVGQSDVERGLLRVRPNESAARTFREQPRRMLRLIRFMVQYDWQPDPDVEAALVESAGALEELKRHGIEKEFGKLHRRRLLADALLLMKQYGLLAPLQRAWARADPDTTPTRATPC</sequence>
<keyword evidence="3" id="KW-0819">tRNA processing</keyword>
<dbReference type="Gene3D" id="3.30.2310.20">
    <property type="entry name" value="RelE-like"/>
    <property type="match status" value="1"/>
</dbReference>
<dbReference type="GO" id="GO:0003723">
    <property type="term" value="F:RNA binding"/>
    <property type="evidence" value="ECO:0007669"/>
    <property type="project" value="UniProtKB-KW"/>
</dbReference>
<protein>
    <recommendedName>
        <fullName evidence="10">Poly A polymerase head domain-containing protein</fullName>
    </recommendedName>
</protein>
<gene>
    <name evidence="11" type="ORF">LCGC14_0889820</name>
</gene>
<accession>A0A0F9P4D9</accession>
<dbReference type="InterPro" id="IPR035093">
    <property type="entry name" value="RelE/ParE_toxin_dom_sf"/>
</dbReference>
<dbReference type="GO" id="GO:0008033">
    <property type="term" value="P:tRNA processing"/>
    <property type="evidence" value="ECO:0007669"/>
    <property type="project" value="UniProtKB-KW"/>
</dbReference>
<dbReference type="GO" id="GO:0016779">
    <property type="term" value="F:nucleotidyltransferase activity"/>
    <property type="evidence" value="ECO:0007669"/>
    <property type="project" value="UniProtKB-KW"/>
</dbReference>
<keyword evidence="7" id="KW-0460">Magnesium</keyword>
<dbReference type="InterPro" id="IPR050124">
    <property type="entry name" value="tRNA_CCA-adding_enzyme"/>
</dbReference>
<dbReference type="PANTHER" id="PTHR47545">
    <property type="entry name" value="MULTIFUNCTIONAL CCA PROTEIN"/>
    <property type="match status" value="1"/>
</dbReference>
<evidence type="ECO:0000256" key="4">
    <source>
        <dbReference type="ARBA" id="ARBA00022695"/>
    </source>
</evidence>
<keyword evidence="6" id="KW-0547">Nucleotide-binding</keyword>
<feature type="compositionally biased region" description="Basic and acidic residues" evidence="9">
    <location>
        <begin position="114"/>
        <end position="127"/>
    </location>
</feature>
<keyword evidence="8" id="KW-0694">RNA-binding</keyword>
<evidence type="ECO:0000256" key="6">
    <source>
        <dbReference type="ARBA" id="ARBA00022741"/>
    </source>
</evidence>
<proteinExistence type="predicted"/>
<evidence type="ECO:0000256" key="3">
    <source>
        <dbReference type="ARBA" id="ARBA00022694"/>
    </source>
</evidence>
<organism evidence="11">
    <name type="scientific">marine sediment metagenome</name>
    <dbReference type="NCBI Taxonomy" id="412755"/>
    <lineage>
        <taxon>unclassified sequences</taxon>
        <taxon>metagenomes</taxon>
        <taxon>ecological metagenomes</taxon>
    </lineage>
</organism>
<dbReference type="SUPFAM" id="SSF143011">
    <property type="entry name" value="RelE-like"/>
    <property type="match status" value="1"/>
</dbReference>
<dbReference type="Pfam" id="PF05016">
    <property type="entry name" value="ParE_toxin"/>
    <property type="match status" value="1"/>
</dbReference>
<reference evidence="11" key="1">
    <citation type="journal article" date="2015" name="Nature">
        <title>Complex archaea that bridge the gap between prokaryotes and eukaryotes.</title>
        <authorList>
            <person name="Spang A."/>
            <person name="Saw J.H."/>
            <person name="Jorgensen S.L."/>
            <person name="Zaremba-Niedzwiedzka K."/>
            <person name="Martijn J."/>
            <person name="Lind A.E."/>
            <person name="van Eijk R."/>
            <person name="Schleper C."/>
            <person name="Guy L."/>
            <person name="Ettema T.J."/>
        </authorList>
    </citation>
    <scope>NUCLEOTIDE SEQUENCE</scope>
</reference>
<keyword evidence="5" id="KW-0479">Metal-binding</keyword>
<dbReference type="SUPFAM" id="SSF81301">
    <property type="entry name" value="Nucleotidyltransferase"/>
    <property type="match status" value="1"/>
</dbReference>
<evidence type="ECO:0000259" key="10">
    <source>
        <dbReference type="Pfam" id="PF01743"/>
    </source>
</evidence>
<feature type="region of interest" description="Disordered" evidence="9">
    <location>
        <begin position="107"/>
        <end position="191"/>
    </location>
</feature>
<evidence type="ECO:0000256" key="7">
    <source>
        <dbReference type="ARBA" id="ARBA00022842"/>
    </source>
</evidence>
<feature type="region of interest" description="Disordered" evidence="9">
    <location>
        <begin position="274"/>
        <end position="294"/>
    </location>
</feature>
<keyword evidence="1" id="KW-1277">Toxin-antitoxin system</keyword>
<evidence type="ECO:0000256" key="9">
    <source>
        <dbReference type="SAM" id="MobiDB-lite"/>
    </source>
</evidence>
<keyword evidence="2" id="KW-0808">Transferase</keyword>
<feature type="compositionally biased region" description="Low complexity" evidence="9">
    <location>
        <begin position="132"/>
        <end position="146"/>
    </location>
</feature>
<keyword evidence="4" id="KW-0548">Nucleotidyltransferase</keyword>
<evidence type="ECO:0000256" key="2">
    <source>
        <dbReference type="ARBA" id="ARBA00022679"/>
    </source>
</evidence>
<comment type="caution">
    <text evidence="11">The sequence shown here is derived from an EMBL/GenBank/DDBJ whole genome shotgun (WGS) entry which is preliminary data.</text>
</comment>
<dbReference type="AlphaFoldDB" id="A0A0F9P4D9"/>
<dbReference type="InterPro" id="IPR007712">
    <property type="entry name" value="RelE/ParE_toxin"/>
</dbReference>
<feature type="domain" description="Poly A polymerase head" evidence="10">
    <location>
        <begin position="419"/>
        <end position="460"/>
    </location>
</feature>
<dbReference type="Gene3D" id="3.30.460.10">
    <property type="entry name" value="Beta Polymerase, domain 2"/>
    <property type="match status" value="1"/>
</dbReference>
<dbReference type="GO" id="GO:0000166">
    <property type="term" value="F:nucleotide binding"/>
    <property type="evidence" value="ECO:0007669"/>
    <property type="project" value="UniProtKB-KW"/>
</dbReference>
<feature type="compositionally biased region" description="Basic and acidic residues" evidence="9">
    <location>
        <begin position="167"/>
        <end position="177"/>
    </location>
</feature>